<dbReference type="PROSITE" id="PS01180">
    <property type="entry name" value="CUB"/>
    <property type="match status" value="1"/>
</dbReference>
<evidence type="ECO:0000256" key="1">
    <source>
        <dbReference type="ARBA" id="ARBA00023157"/>
    </source>
</evidence>
<dbReference type="InterPro" id="IPR035914">
    <property type="entry name" value="Sperma_CUB_dom_sf"/>
</dbReference>
<sequence length="144" mass="17013">MYYCYYRGCNKTFNSNNGTLQSPFHPEKYPSGQYCSWRITVHYSQRVHLKFTTFQLQNEEDTDELYVYDGENERDYLLGVFYGDHHPPEEGIFSTWNSLFLIFKSDDKDSYTGFSAFYRVVNKKCKCLSICAVTEVLEVPIFVH</sequence>
<dbReference type="OrthoDB" id="5989894at2759"/>
<organism evidence="4 5">
    <name type="scientific">Pocillopora damicornis</name>
    <name type="common">Cauliflower coral</name>
    <name type="synonym">Millepora damicornis</name>
    <dbReference type="NCBI Taxonomy" id="46731"/>
    <lineage>
        <taxon>Eukaryota</taxon>
        <taxon>Metazoa</taxon>
        <taxon>Cnidaria</taxon>
        <taxon>Anthozoa</taxon>
        <taxon>Hexacorallia</taxon>
        <taxon>Scleractinia</taxon>
        <taxon>Astrocoeniina</taxon>
        <taxon>Pocilloporidae</taxon>
        <taxon>Pocillopora</taxon>
    </lineage>
</organism>
<keyword evidence="5" id="KW-1185">Reference proteome</keyword>
<dbReference type="SMART" id="SM00042">
    <property type="entry name" value="CUB"/>
    <property type="match status" value="1"/>
</dbReference>
<dbReference type="AlphaFoldDB" id="A0A3M6TJX1"/>
<dbReference type="InterPro" id="IPR000859">
    <property type="entry name" value="CUB_dom"/>
</dbReference>
<dbReference type="EMBL" id="RCHS01003461">
    <property type="protein sequence ID" value="RMX41685.1"/>
    <property type="molecule type" value="Genomic_DNA"/>
</dbReference>
<dbReference type="FunFam" id="2.60.120.290:FF:000013">
    <property type="entry name" value="Membrane frizzled-related protein"/>
    <property type="match status" value="1"/>
</dbReference>
<comment type="caution">
    <text evidence="2">Lacks conserved residue(s) required for the propagation of feature annotation.</text>
</comment>
<dbReference type="CDD" id="cd00041">
    <property type="entry name" value="CUB"/>
    <property type="match status" value="1"/>
</dbReference>
<dbReference type="SUPFAM" id="SSF49854">
    <property type="entry name" value="Spermadhesin, CUB domain"/>
    <property type="match status" value="1"/>
</dbReference>
<comment type="caution">
    <text evidence="4">The sequence shown here is derived from an EMBL/GenBank/DDBJ whole genome shotgun (WGS) entry which is preliminary data.</text>
</comment>
<dbReference type="Proteomes" id="UP000275408">
    <property type="component" value="Unassembled WGS sequence"/>
</dbReference>
<proteinExistence type="predicted"/>
<evidence type="ECO:0000256" key="2">
    <source>
        <dbReference type="PROSITE-ProRule" id="PRU00059"/>
    </source>
</evidence>
<evidence type="ECO:0000313" key="4">
    <source>
        <dbReference type="EMBL" id="RMX41685.1"/>
    </source>
</evidence>
<reference evidence="4 5" key="1">
    <citation type="journal article" date="2018" name="Sci. Rep.">
        <title>Comparative analysis of the Pocillopora damicornis genome highlights role of immune system in coral evolution.</title>
        <authorList>
            <person name="Cunning R."/>
            <person name="Bay R.A."/>
            <person name="Gillette P."/>
            <person name="Baker A.C."/>
            <person name="Traylor-Knowles N."/>
        </authorList>
    </citation>
    <scope>NUCLEOTIDE SEQUENCE [LARGE SCALE GENOMIC DNA]</scope>
    <source>
        <strain evidence="4">RSMAS</strain>
        <tissue evidence="4">Whole animal</tissue>
    </source>
</reference>
<dbReference type="Gene3D" id="2.60.120.290">
    <property type="entry name" value="Spermadhesin, CUB domain"/>
    <property type="match status" value="1"/>
</dbReference>
<dbReference type="Pfam" id="PF00431">
    <property type="entry name" value="CUB"/>
    <property type="match status" value="1"/>
</dbReference>
<evidence type="ECO:0000313" key="5">
    <source>
        <dbReference type="Proteomes" id="UP000275408"/>
    </source>
</evidence>
<name>A0A3M6TJX1_POCDA</name>
<accession>A0A3M6TJX1</accession>
<dbReference type="STRING" id="46731.A0A3M6TJX1"/>
<dbReference type="InterPro" id="IPR052129">
    <property type="entry name" value="Spermadhesin-Link_domain"/>
</dbReference>
<keyword evidence="1" id="KW-1015">Disulfide bond</keyword>
<dbReference type="PANTHER" id="PTHR46908:SF8">
    <property type="entry name" value="C-TYPE LECTIN DOMAIN-CONTAINING PROTEIN"/>
    <property type="match status" value="1"/>
</dbReference>
<protein>
    <recommendedName>
        <fullName evidence="3">CUB domain-containing protein</fullName>
    </recommendedName>
</protein>
<dbReference type="PANTHER" id="PTHR46908">
    <property type="entry name" value="CUBILIN-LIKE PROTEIN"/>
    <property type="match status" value="1"/>
</dbReference>
<gene>
    <name evidence="4" type="ORF">pdam_00015846</name>
</gene>
<evidence type="ECO:0000259" key="3">
    <source>
        <dbReference type="PROSITE" id="PS01180"/>
    </source>
</evidence>
<feature type="domain" description="CUB" evidence="3">
    <location>
        <begin position="9"/>
        <end position="121"/>
    </location>
</feature>